<keyword evidence="1" id="KW-0863">Zinc-finger</keyword>
<evidence type="ECO:0000256" key="1">
    <source>
        <dbReference type="PROSITE-ProRule" id="PRU00047"/>
    </source>
</evidence>
<dbReference type="GO" id="GO:0008270">
    <property type="term" value="F:zinc ion binding"/>
    <property type="evidence" value="ECO:0007669"/>
    <property type="project" value="UniProtKB-KW"/>
</dbReference>
<proteinExistence type="predicted"/>
<protein>
    <recommendedName>
        <fullName evidence="2">CCHC-type domain-containing protein</fullName>
    </recommendedName>
</protein>
<dbReference type="InterPro" id="IPR054722">
    <property type="entry name" value="PolX-like_BBD"/>
</dbReference>
<dbReference type="OrthoDB" id="413361at2759"/>
<evidence type="ECO:0000259" key="2">
    <source>
        <dbReference type="PROSITE" id="PS50158"/>
    </source>
</evidence>
<keyword evidence="1" id="KW-0479">Metal-binding</keyword>
<dbReference type="PROSITE" id="PS50158">
    <property type="entry name" value="ZF_CCHC"/>
    <property type="match status" value="1"/>
</dbReference>
<keyword evidence="1" id="KW-0862">Zinc</keyword>
<dbReference type="InterPro" id="IPR036875">
    <property type="entry name" value="Znf_CCHC_sf"/>
</dbReference>
<dbReference type="PANTHER" id="PTHR47592:SF27">
    <property type="entry name" value="OS08G0421700 PROTEIN"/>
    <property type="match status" value="1"/>
</dbReference>
<dbReference type="PANTHER" id="PTHR47592">
    <property type="entry name" value="PBF68 PROTEIN"/>
    <property type="match status" value="1"/>
</dbReference>
<reference evidence="3" key="1">
    <citation type="submission" date="2021-12" db="EMBL/GenBank/DDBJ databases">
        <authorList>
            <person name="Martin H S."/>
        </authorList>
    </citation>
    <scope>NUCLEOTIDE SEQUENCE</scope>
</reference>
<name>A0A8J9V518_9NEOP</name>
<evidence type="ECO:0000313" key="4">
    <source>
        <dbReference type="Proteomes" id="UP000838878"/>
    </source>
</evidence>
<organism evidence="3 4">
    <name type="scientific">Brenthis ino</name>
    <name type="common">lesser marbled fritillary</name>
    <dbReference type="NCBI Taxonomy" id="405034"/>
    <lineage>
        <taxon>Eukaryota</taxon>
        <taxon>Metazoa</taxon>
        <taxon>Ecdysozoa</taxon>
        <taxon>Arthropoda</taxon>
        <taxon>Hexapoda</taxon>
        <taxon>Insecta</taxon>
        <taxon>Pterygota</taxon>
        <taxon>Neoptera</taxon>
        <taxon>Endopterygota</taxon>
        <taxon>Lepidoptera</taxon>
        <taxon>Glossata</taxon>
        <taxon>Ditrysia</taxon>
        <taxon>Papilionoidea</taxon>
        <taxon>Nymphalidae</taxon>
        <taxon>Heliconiinae</taxon>
        <taxon>Argynnini</taxon>
        <taxon>Brenthis</taxon>
    </lineage>
</organism>
<dbReference type="SUPFAM" id="SSF57756">
    <property type="entry name" value="Retrovirus zinc finger-like domains"/>
    <property type="match status" value="1"/>
</dbReference>
<feature type="non-terminal residue" evidence="3">
    <location>
        <position position="318"/>
    </location>
</feature>
<keyword evidence="4" id="KW-1185">Reference proteome</keyword>
<dbReference type="Proteomes" id="UP000838878">
    <property type="component" value="Chromosome 8"/>
</dbReference>
<feature type="domain" description="CCHC-type" evidence="2">
    <location>
        <begin position="110"/>
        <end position="123"/>
    </location>
</feature>
<dbReference type="AlphaFoldDB" id="A0A8J9V518"/>
<dbReference type="EMBL" id="OV170228">
    <property type="protein sequence ID" value="CAH0730324.1"/>
    <property type="molecule type" value="Genomic_DNA"/>
</dbReference>
<accession>A0A8J9V518</accession>
<dbReference type="GO" id="GO:0003676">
    <property type="term" value="F:nucleic acid binding"/>
    <property type="evidence" value="ECO:0007669"/>
    <property type="project" value="InterPro"/>
</dbReference>
<dbReference type="Pfam" id="PF22936">
    <property type="entry name" value="Pol_BBD"/>
    <property type="match status" value="1"/>
</dbReference>
<evidence type="ECO:0000313" key="3">
    <source>
        <dbReference type="EMBL" id="CAH0730324.1"/>
    </source>
</evidence>
<sequence length="318" mass="36477">MSPADSIAQHIAKQLKESGEVISDTAIITKILSTLLPKYRSLRQAWMSLDTQNQTIVNLTARLLDEEASLNVEEENETALLLAKQSTKKRNIPLIKTHKDLNEKSHRFICYNCGKRGNYARDCQAPKQKHKQQSERNMLAFNVANTDLKNNDEDLRWILDSGASAHMSYKRENFVELYEYTGSPLKLGNQEAVEVIGQGNILIDKCVNGQWETSILKNVLYVPKLRRNLFSEGVVTRHGYNIVKKHSDALIYKDNKIVLCASLQNNNLYELKIKTIENPVCNVVQKLDLKTWHERLGHLNVKENVQKQCDYWCGLIRL</sequence>
<gene>
    <name evidence="3" type="ORF">BINO364_LOCUS15319</name>
</gene>
<dbReference type="Gene3D" id="4.10.60.10">
    <property type="entry name" value="Zinc finger, CCHC-type"/>
    <property type="match status" value="1"/>
</dbReference>
<dbReference type="InterPro" id="IPR001878">
    <property type="entry name" value="Znf_CCHC"/>
</dbReference>